<reference evidence="3" key="2">
    <citation type="submission" date="2017-07" db="EMBL/GenBank/DDBJ databases">
        <title>WGS assembly of Populus trichocarpa.</title>
        <authorList>
            <person name="Tuskan G."/>
            <person name="Difazio S."/>
            <person name="Jansson S."/>
            <person name="Bohlmann J."/>
            <person name="Grigoriev I."/>
            <person name="Hellsten U."/>
            <person name="Putnam N."/>
            <person name="Ralph S."/>
            <person name="Rombauts S."/>
            <person name="Salamov A."/>
            <person name="Schein J."/>
            <person name="Sterck L."/>
            <person name="Aerts A."/>
            <person name="Bhalerao R."/>
            <person name="Bhalerao R."/>
            <person name="Blaudez D."/>
            <person name="Boerjan W."/>
            <person name="Brun A."/>
            <person name="Brunner A."/>
            <person name="Busov V."/>
            <person name="Campbell M."/>
            <person name="Carlson J."/>
            <person name="Chalot M."/>
            <person name="Chapman J."/>
            <person name="Chen G."/>
            <person name="Cooper D."/>
            <person name="Coutinho P."/>
            <person name="Couturier J."/>
            <person name="Covert S."/>
            <person name="Cronk Q."/>
            <person name="Cunningham R."/>
            <person name="Davis J."/>
            <person name="Degroeve S."/>
            <person name="Dejardin A."/>
            <person name="Depamphilis C."/>
            <person name="Detter J."/>
            <person name="Dirks B."/>
            <person name="Dubchak I."/>
            <person name="Duplessis S."/>
            <person name="Ehlting J."/>
            <person name="Ellis B."/>
            <person name="Gendler K."/>
            <person name="Goodstein D."/>
            <person name="Gribskov M."/>
            <person name="Grimwood J."/>
            <person name="Groover A."/>
            <person name="Gunter L."/>
            <person name="Hamberger B."/>
            <person name="Heinze B."/>
            <person name="Helariutta Y."/>
            <person name="Henrissat B."/>
            <person name="Holligan D."/>
            <person name="Holt R."/>
            <person name="Huang W."/>
            <person name="Islam-Faridi N."/>
            <person name="Jones S."/>
            <person name="Jones-Rhoades M."/>
            <person name="Jorgensen R."/>
            <person name="Joshi C."/>
            <person name="Kangasjarvi J."/>
            <person name="Karlsson J."/>
            <person name="Kelleher C."/>
            <person name="Kirkpatrick R."/>
            <person name="Kirst M."/>
            <person name="Kohler A."/>
            <person name="Kalluri U."/>
            <person name="Larimer F."/>
            <person name="Leebens-Mack J."/>
            <person name="Leple J."/>
            <person name="Locascio P."/>
            <person name="Lou Y."/>
            <person name="Lucas S."/>
            <person name="Martin F."/>
            <person name="Montanini B."/>
            <person name="Napoli C."/>
            <person name="Nelson D."/>
            <person name="Nelson C."/>
            <person name="Nieminen K."/>
            <person name="Nilsson O."/>
            <person name="Pereda V."/>
            <person name="Peter G."/>
            <person name="Philippe R."/>
            <person name="Pilate G."/>
            <person name="Poliakov A."/>
            <person name="Razumovskaya J."/>
            <person name="Richardson P."/>
            <person name="Rinaldi C."/>
            <person name="Ritland K."/>
            <person name="Rouze P."/>
            <person name="Ryaboy D."/>
            <person name="Schmutz J."/>
            <person name="Schrader J."/>
            <person name="Segerman B."/>
            <person name="Shin H."/>
            <person name="Siddiqui A."/>
            <person name="Sterky F."/>
            <person name="Terry A."/>
            <person name="Tsai C."/>
            <person name="Uberbacher E."/>
            <person name="Unneberg P."/>
            <person name="Vahala J."/>
            <person name="Wall K."/>
            <person name="Wessler S."/>
            <person name="Yang G."/>
            <person name="Yin T."/>
            <person name="Douglas C."/>
            <person name="Marra M."/>
            <person name="Sandberg G."/>
            <person name="Van De Peer Y."/>
            <person name="Rokhsar D."/>
        </authorList>
    </citation>
    <scope>NUCLEOTIDE SEQUENCE</scope>
    <source>
        <strain evidence="3">Nisqually-1</strain>
    </source>
</reference>
<dbReference type="EMBL" id="CM009294">
    <property type="protein sequence ID" value="RQO90643.1"/>
    <property type="molecule type" value="Genomic_DNA"/>
</dbReference>
<sequence>MARFRFNVNEKRSTGASTTQQQEQEQQQKEGHQRQQQAHSESDNNTCLRRPMLPPVLALPAFEDSNSEDNGEELQEERNRLIQRYSGGELQFLIDWFEHIHRDIEEIRRDLDSVKEELWRKRSE</sequence>
<feature type="coiled-coil region" evidence="1">
    <location>
        <begin position="97"/>
        <end position="124"/>
    </location>
</feature>
<evidence type="ECO:0000256" key="1">
    <source>
        <dbReference type="SAM" id="Coils"/>
    </source>
</evidence>
<evidence type="ECO:0000313" key="5">
    <source>
        <dbReference type="Proteomes" id="UP000006729"/>
    </source>
</evidence>
<name>A0A3N7EYM9_POPTR</name>
<dbReference type="SMR" id="A0A3N7EYM9"/>
<dbReference type="Proteomes" id="UP000006729">
    <property type="component" value="Chromosome 5"/>
</dbReference>
<gene>
    <name evidence="3" type="ORF">POPTR_005G167150</name>
    <name evidence="4" type="ORF">POPTR_005G169432</name>
</gene>
<reference evidence="3 5" key="1">
    <citation type="journal article" date="2006" name="Science">
        <title>The genome of black cottonwood, Populus trichocarpa (Torr. &amp; Gray).</title>
        <authorList>
            <person name="Tuskan G.A."/>
            <person name="Difazio S."/>
            <person name="Jansson S."/>
            <person name="Bohlmann J."/>
            <person name="Grigoriev I."/>
            <person name="Hellsten U."/>
            <person name="Putnam N."/>
            <person name="Ralph S."/>
            <person name="Rombauts S."/>
            <person name="Salamov A."/>
            <person name="Schein J."/>
            <person name="Sterck L."/>
            <person name="Aerts A."/>
            <person name="Bhalerao R.R."/>
            <person name="Bhalerao R.P."/>
            <person name="Blaudez D."/>
            <person name="Boerjan W."/>
            <person name="Brun A."/>
            <person name="Brunner A."/>
            <person name="Busov V."/>
            <person name="Campbell M."/>
            <person name="Carlson J."/>
            <person name="Chalot M."/>
            <person name="Chapman J."/>
            <person name="Chen G.L."/>
            <person name="Cooper D."/>
            <person name="Coutinho P.M."/>
            <person name="Couturier J."/>
            <person name="Covert S."/>
            <person name="Cronk Q."/>
            <person name="Cunningham R."/>
            <person name="Davis J."/>
            <person name="Degroeve S."/>
            <person name="Dejardin A."/>
            <person name="Depamphilis C."/>
            <person name="Detter J."/>
            <person name="Dirks B."/>
            <person name="Dubchak I."/>
            <person name="Duplessis S."/>
            <person name="Ehlting J."/>
            <person name="Ellis B."/>
            <person name="Gendler K."/>
            <person name="Goodstein D."/>
            <person name="Gribskov M."/>
            <person name="Grimwood J."/>
            <person name="Groover A."/>
            <person name="Gunter L."/>
            <person name="Hamberger B."/>
            <person name="Heinze B."/>
            <person name="Helariutta Y."/>
            <person name="Henrissat B."/>
            <person name="Holligan D."/>
            <person name="Holt R."/>
            <person name="Huang W."/>
            <person name="Islam-Faridi N."/>
            <person name="Jones S."/>
            <person name="Jones-Rhoades M."/>
            <person name="Jorgensen R."/>
            <person name="Joshi C."/>
            <person name="Kangasjarvi J."/>
            <person name="Karlsson J."/>
            <person name="Kelleher C."/>
            <person name="Kirkpatrick R."/>
            <person name="Kirst M."/>
            <person name="Kohler A."/>
            <person name="Kalluri U."/>
            <person name="Larimer F."/>
            <person name="Leebens-Mack J."/>
            <person name="Leple J.C."/>
            <person name="Locascio P."/>
            <person name="Lou Y."/>
            <person name="Lucas S."/>
            <person name="Martin F."/>
            <person name="Montanini B."/>
            <person name="Napoli C."/>
            <person name="Nelson D.R."/>
            <person name="Nelson C."/>
            <person name="Nieminen K."/>
            <person name="Nilsson O."/>
            <person name="Pereda V."/>
            <person name="Peter G."/>
            <person name="Philippe R."/>
            <person name="Pilate G."/>
            <person name="Poliakov A."/>
            <person name="Razumovskaya J."/>
            <person name="Richardson P."/>
            <person name="Rinaldi C."/>
            <person name="Ritland K."/>
            <person name="Rouze P."/>
            <person name="Ryaboy D."/>
            <person name="Schmutz J."/>
            <person name="Schrader J."/>
            <person name="Segerman B."/>
            <person name="Shin H."/>
            <person name="Siddiqui A."/>
            <person name="Sterky F."/>
            <person name="Terry A."/>
            <person name="Tsai C.J."/>
            <person name="Uberbacher E."/>
            <person name="Unneberg P."/>
            <person name="Vahala J."/>
            <person name="Wall K."/>
            <person name="Wessler S."/>
            <person name="Yang G."/>
            <person name="Yin T."/>
            <person name="Douglas C."/>
            <person name="Marra M."/>
            <person name="Sandberg G."/>
            <person name="Van de Peer Y."/>
            <person name="Rokhsar D."/>
        </authorList>
    </citation>
    <scope>NUCLEOTIDE SEQUENCE [LARGE SCALE GENOMIC DNA]</scope>
    <source>
        <strain evidence="5">cv. Nisqually</strain>
        <strain evidence="3">Nisqually-1</strain>
    </source>
</reference>
<keyword evidence="5" id="KW-1185">Reference proteome</keyword>
<dbReference type="AlphaFoldDB" id="A0A3N7EYM9"/>
<dbReference type="InParanoid" id="A0A3N7EYM9"/>
<organism evidence="3 5">
    <name type="scientific">Populus trichocarpa</name>
    <name type="common">Western balsam poplar</name>
    <name type="synonym">Populus balsamifera subsp. trichocarpa</name>
    <dbReference type="NCBI Taxonomy" id="3694"/>
    <lineage>
        <taxon>Eukaryota</taxon>
        <taxon>Viridiplantae</taxon>
        <taxon>Streptophyta</taxon>
        <taxon>Embryophyta</taxon>
        <taxon>Tracheophyta</taxon>
        <taxon>Spermatophyta</taxon>
        <taxon>Magnoliopsida</taxon>
        <taxon>eudicotyledons</taxon>
        <taxon>Gunneridae</taxon>
        <taxon>Pentapetalae</taxon>
        <taxon>rosids</taxon>
        <taxon>fabids</taxon>
        <taxon>Malpighiales</taxon>
        <taxon>Salicaceae</taxon>
        <taxon>Saliceae</taxon>
        <taxon>Populus</taxon>
    </lineage>
</organism>
<accession>A0A3N7EYM9</accession>
<keyword evidence="1" id="KW-0175">Coiled coil</keyword>
<protein>
    <submittedName>
        <fullName evidence="3">Uncharacterized protein</fullName>
    </submittedName>
</protein>
<dbReference type="EMBL" id="CM009294">
    <property type="protein sequence ID" value="RQO90661.1"/>
    <property type="molecule type" value="Genomic_DNA"/>
</dbReference>
<feature type="region of interest" description="Disordered" evidence="2">
    <location>
        <begin position="1"/>
        <end position="53"/>
    </location>
</feature>
<evidence type="ECO:0000256" key="2">
    <source>
        <dbReference type="SAM" id="MobiDB-lite"/>
    </source>
</evidence>
<evidence type="ECO:0000313" key="4">
    <source>
        <dbReference type="EMBL" id="RQO90661.1"/>
    </source>
</evidence>
<proteinExistence type="predicted"/>
<dbReference type="Gramene" id="Potri.005G167150.1.v4.1">
    <property type="protein sequence ID" value="Potri.005G167150.1.v4.1"/>
    <property type="gene ID" value="Potri.005G167150.v4.1"/>
</dbReference>
<evidence type="ECO:0000313" key="3">
    <source>
        <dbReference type="EMBL" id="RQO90643.1"/>
    </source>
</evidence>